<reference evidence="1 2" key="1">
    <citation type="submission" date="2015-11" db="EMBL/GenBank/DDBJ databases">
        <title>A Two-component Flavoprotein Monooxygenase System MeaXY Responsible for para-Hydroxylation of 2-Methyl-6-ethylaniline and 2,6-Diethylaniline in Sphingobium baderi DE-13.</title>
        <authorList>
            <person name="Cheng M."/>
            <person name="Meng Q."/>
            <person name="Yang Y."/>
            <person name="Chu C."/>
            <person name="Yan X."/>
            <person name="He J."/>
            <person name="Li S."/>
        </authorList>
    </citation>
    <scope>NUCLEOTIDE SEQUENCE [LARGE SCALE GENOMIC DNA]</scope>
    <source>
        <strain evidence="1 2">DE-13</strain>
    </source>
</reference>
<dbReference type="Proteomes" id="UP000056968">
    <property type="component" value="Chromosome"/>
</dbReference>
<evidence type="ECO:0000313" key="1">
    <source>
        <dbReference type="EMBL" id="ALR20672.1"/>
    </source>
</evidence>
<dbReference type="KEGG" id="sbd:ATN00_10550"/>
<protein>
    <submittedName>
        <fullName evidence="1">Uncharacterized protein</fullName>
    </submittedName>
</protein>
<gene>
    <name evidence="1" type="ORF">ATN00_10550</name>
</gene>
<sequence length="60" mass="6744">MTGALAHFAIERDGENYRLQLALEDGAVLNIIATFEQLDLLGEEIDRRLDADQDLPTPKF</sequence>
<dbReference type="AlphaFoldDB" id="A0A0S3EZ30"/>
<evidence type="ECO:0000313" key="2">
    <source>
        <dbReference type="Proteomes" id="UP000056968"/>
    </source>
</evidence>
<accession>A0A0S3EZ30</accession>
<dbReference type="RefSeq" id="WP_062064502.1">
    <property type="nucleotide sequence ID" value="NZ_CP013264.1"/>
</dbReference>
<keyword evidence="2" id="KW-1185">Reference proteome</keyword>
<name>A0A0S3EZ30_9SPHN</name>
<dbReference type="OrthoDB" id="7478036at2"/>
<dbReference type="EMBL" id="CP013264">
    <property type="protein sequence ID" value="ALR20672.1"/>
    <property type="molecule type" value="Genomic_DNA"/>
</dbReference>
<proteinExistence type="predicted"/>
<organism evidence="1 2">
    <name type="scientific">Sphingobium baderi</name>
    <dbReference type="NCBI Taxonomy" id="1332080"/>
    <lineage>
        <taxon>Bacteria</taxon>
        <taxon>Pseudomonadati</taxon>
        <taxon>Pseudomonadota</taxon>
        <taxon>Alphaproteobacteria</taxon>
        <taxon>Sphingomonadales</taxon>
        <taxon>Sphingomonadaceae</taxon>
        <taxon>Sphingobium</taxon>
    </lineage>
</organism>